<feature type="compositionally biased region" description="Basic and acidic residues" evidence="6">
    <location>
        <begin position="2193"/>
        <end position="2203"/>
    </location>
</feature>
<protein>
    <recommendedName>
        <fullName evidence="3">alpha-glucosidase</fullName>
        <ecNumber evidence="3">3.2.1.20</ecNumber>
    </recommendedName>
</protein>
<evidence type="ECO:0000256" key="6">
    <source>
        <dbReference type="SAM" id="MobiDB-lite"/>
    </source>
</evidence>
<evidence type="ECO:0000313" key="8">
    <source>
        <dbReference type="EMBL" id="KAL2713945.1"/>
    </source>
</evidence>
<accession>A0ABD2A2M6</accession>
<evidence type="ECO:0000256" key="5">
    <source>
        <dbReference type="ARBA" id="ARBA00023295"/>
    </source>
</evidence>
<feature type="region of interest" description="Disordered" evidence="6">
    <location>
        <begin position="1398"/>
        <end position="1429"/>
    </location>
</feature>
<dbReference type="Gene3D" id="3.90.400.10">
    <property type="entry name" value="Oligo-1,6-glucosidase, Domain 2"/>
    <property type="match status" value="6"/>
</dbReference>
<dbReference type="SMART" id="SM00642">
    <property type="entry name" value="Aamy"/>
    <property type="match status" value="6"/>
</dbReference>
<dbReference type="InterPro" id="IPR006047">
    <property type="entry name" value="GH13_cat_dom"/>
</dbReference>
<dbReference type="PANTHER" id="PTHR10357:SF179">
    <property type="entry name" value="NEUTRAL AND BASIC AMINO ACID TRANSPORT PROTEIN RBAT"/>
    <property type="match status" value="1"/>
</dbReference>
<feature type="region of interest" description="Disordered" evidence="6">
    <location>
        <begin position="2184"/>
        <end position="2203"/>
    </location>
</feature>
<proteinExistence type="inferred from homology"/>
<feature type="compositionally biased region" description="Basic and acidic residues" evidence="6">
    <location>
        <begin position="3322"/>
        <end position="3334"/>
    </location>
</feature>
<dbReference type="Gene3D" id="3.20.20.80">
    <property type="entry name" value="Glycosidases"/>
    <property type="match status" value="9"/>
</dbReference>
<comment type="catalytic activity">
    <reaction evidence="1">
        <text>Hydrolysis of terminal, non-reducing (1-&gt;4)-linked alpha-D-glucose residues with release of alpha-D-glucose.</text>
        <dbReference type="EC" id="3.2.1.20"/>
    </reaction>
</comment>
<feature type="region of interest" description="Disordered" evidence="6">
    <location>
        <begin position="449"/>
        <end position="483"/>
    </location>
</feature>
<feature type="domain" description="Glycosyl hydrolase family 13 catalytic" evidence="7">
    <location>
        <begin position="2947"/>
        <end position="3335"/>
    </location>
</feature>
<feature type="domain" description="Glycosyl hydrolase family 13 catalytic" evidence="7">
    <location>
        <begin position="1098"/>
        <end position="1681"/>
    </location>
</feature>
<comment type="similarity">
    <text evidence="2">Belongs to the glycosyl hydrolase 13 family.</text>
</comment>
<dbReference type="EMBL" id="JAUDFV010000157">
    <property type="protein sequence ID" value="KAL2713945.1"/>
    <property type="molecule type" value="Genomic_DNA"/>
</dbReference>
<feature type="region of interest" description="Disordered" evidence="6">
    <location>
        <begin position="1658"/>
        <end position="1693"/>
    </location>
</feature>
<feature type="compositionally biased region" description="Basic and acidic residues" evidence="6">
    <location>
        <begin position="948"/>
        <end position="960"/>
    </location>
</feature>
<feature type="domain" description="Glycosyl hydrolase family 13 catalytic" evidence="7">
    <location>
        <begin position="1818"/>
        <end position="2206"/>
    </location>
</feature>
<dbReference type="Pfam" id="PF00128">
    <property type="entry name" value="Alpha-amylase"/>
    <property type="match status" value="8"/>
</dbReference>
<keyword evidence="5" id="KW-0378">Hydrolase</keyword>
<dbReference type="EC" id="3.2.1.20" evidence="3"/>
<feature type="compositionally biased region" description="Basic and acidic residues" evidence="6">
    <location>
        <begin position="459"/>
        <end position="471"/>
    </location>
</feature>
<gene>
    <name evidence="8" type="ORF">V1478_016502</name>
</gene>
<feature type="domain" description="Glycosyl hydrolase family 13 catalytic" evidence="7">
    <location>
        <begin position="2365"/>
        <end position="2753"/>
    </location>
</feature>
<organism evidence="8 9">
    <name type="scientific">Vespula squamosa</name>
    <name type="common">Southern yellow jacket</name>
    <name type="synonym">Wasp</name>
    <dbReference type="NCBI Taxonomy" id="30214"/>
    <lineage>
        <taxon>Eukaryota</taxon>
        <taxon>Metazoa</taxon>
        <taxon>Ecdysozoa</taxon>
        <taxon>Arthropoda</taxon>
        <taxon>Hexapoda</taxon>
        <taxon>Insecta</taxon>
        <taxon>Pterygota</taxon>
        <taxon>Neoptera</taxon>
        <taxon>Endopterygota</taxon>
        <taxon>Hymenoptera</taxon>
        <taxon>Apocrita</taxon>
        <taxon>Aculeata</taxon>
        <taxon>Vespoidea</taxon>
        <taxon>Vespidae</taxon>
        <taxon>Vespinae</taxon>
        <taxon>Vespula</taxon>
    </lineage>
</organism>
<feature type="region of interest" description="Disordered" evidence="6">
    <location>
        <begin position="3318"/>
        <end position="3345"/>
    </location>
</feature>
<sequence>MHNAFLTDSNVTDKVPLSTNSITELANAIQTHRLITSFQAGVYLYETLRIILHNKRENVSRGLLFLVHGEIKNKGWWKHAVFYQIYPRSFMDSNDDGVGDLKGITSKLEHFVDAGVQGIWLSPIYASPMIDFGYDISDFKAIHPEFGTMEDFEALVEKSKRLGLKVILDLVPNHTSDKHEWFQKYLAGEKKYKDYFIWRKGRKDDGVTPPNNWISVFSGPAWTYNATLKEWYFHQFEYRQPDLNYRHPEVRAEMEDVIRFWLGKGVDGFRIDAVPHLYEREDLLDEPRSSDPTATDRDYTYLDHIYTKDDPLTYELVQSWRNILDDYSDANNEDEKVIMTEAYTSLENTTRFYEYGSHIPFNFKLITDVNQNSSASDFKRIIETWMAHTPSNGSANWVLGNHDRSRTASRYPLRENQMTMLPMILPGVAVTYYGEEIGMVDKSDISWEDTQDPQACNAGKDKYQSRSRDPNRTPFQWDDSKNAGFSNGNQTWLPVHENYQVLNLLDQKNGTQQSLYKMYRSLIQLRNTSRALQQGDLKIKVLKFHEDYCYNCELLIINREVPGEIVSLIMSFSPAIQIRLDLKDLMLSLQRGITSKLEHFVDAGVRGIWLSPIYASPMVDFGYDISDFKAIHPEFGTMEDFEALVEKSKRLGLKVILDLVPNHTSDKHEWFQKYLAGEKKYKDYFIWRKGRKDDGVTPPNNWISVFSGPAWTYNATLKEWYFHQFEYRQPDLNYRHPEVRAEMEDVIRFWLRKGVDGFRIDAVPHLYEREDLLDEPRSSDPTATDRDYTYLDHIYTKDDPLTYELVQSWRNILDDYSDANNEDEKVIMTEAYTSLENTTRFYEYGSHIPFNFKLITDVNQNSSASDFKRIIEAWMAHTPSNGSANWVLGNHDRSRTASRYPKREFQMTMLPMILPGVAVTYYGEEIGMVDKSDISWEDTQDPQACNAGRDKYQSRSRDPNRTPFQWDGSENAGFSKSNGTWLPVHDNYKVLNLENQKSQFPRQSLYKMYRSLIRLRNTSSALQNGELKIKAVKFDTDYCFNCELLVISREVPGETVSLLMSFSPNIAARVELKDFMTLYNNTYVEVSEFTTERYKLYFGYVYVFPLEGMVISSSITSKLEHFVDAGVRGIWLSPIYASPMIDFGYDISDFKAIHPEFGTMEDFEALVEKSKRLGLKVILDLVPNHTSDKHEWFQKYLAGEKKYKDYFIWRKGRKDDGVTPPNNWISVFSGPAWTYNATLKEWYFHQFEYRQPDLNYRHPEVRAEMEDVIRFWLGKGVDGFRIDAVPHLYEREDLLDEPRSSDPTATDRDYTYLDHIYTKDDPLTYELVQSWRNILDDYSDANNEDEKLGNHDRSRTASRYPKREFQMTMLPMILPGVAVTYYGEEIGMVDKSDISWEDTQDPQACNAGRDKYQSRSRDPNRTPFQWDGSENAGFSKSNGTWLPVHDNYKVLNLENQKSQFPRQSLYKMYRSLIRLRNTSSALQNGELKIKAVKFDTDYCFNCELLVISREVPGETVSLLMSFSPNIAARVELKDFMTLYNNTYVEVMMTEAYTSLENTTRFYDYGSHIPFNFKLITDVNQNSSASDFKRIIETWMAHTPSSGSANWVLGNHDRSRTASRYPLRENQMTMLPMILPGVAVTYYGEEIGMVDKSDISWEDTQDPQACNAGKDKYQSRSRDPNRTPFQWDDSKNAGFSNGNQTWLPVHENYKTLNLENQKSSTQQSVYNMYRSLIRLRNTSRALQHGELKMKVLKFYTEYCYNCELLVINREVPGETVSLLMSFSVAMQLPINLKDLMAIIGRVHGEIKNKGWWKNAVFYQIYPRSFMDSNDDGIGDLKGISSKLGHFVHAGVQGIWLSPIYASPMVDFGYDISDFKAIHPEFGTMEDFEALVAQSKRHGLKVILDLVPNHTSDKHEWFQKYLAGEKKYKDYYIWRKGRKDDGVTPPNNWVSVFSGPAWTYNATLKEWYFHQFEYRQPDLNYGYPEVRAEMEDVIRFWLGKGVDGFRIDAVPHLYERDDLPDEPRSSDPSATNRDYTYLDHIYTKDDPRTYELVRSWRKVLDDYSNANNEDEKVMMTEAYTSLENTTKFYEYGSHIPFNFKLITDVNHNSSAADFKRIIEAWMAHTPSNGTANWVMGNHDQSRIASRYPRRSLQMIMLSMILPGVAVTYYGEEIGMYDKSDISWEDTQDPQGCNAGKDKYRSRSRDPYRTPYQWDGSNNAGFTKGNRTWLPVHRNYKVLNLQTQNVPTRASLYNSYRSLTQLRKSSRALQEGTLKMKVVKFKADYCYNCEILVVSREVPGETVTLFMSFSPILNSLVNLKEHMTLYDYTYVEADAFRAVCFCTFLLATGVVHGEIKNKGWWKNAVFYQIYPRSFMDSNDDGIGDLKGITSKLEHFVDAGVQGIWLSPIYASPMVDFGYDISDFKAIHPEFGTMEDFETLVAQSKRHGLKVILDLVPNHTSDKHEWFQKYLAGEKKYKDYYIWRKGRKDDGMTPPNNWISLFSGPAWTYNATLKEWYLHQFEYRQPDLNYGNPEVRAEMEDVIRFWLRKGVDGFRIDAVPHLYERDDLPDEPRSSDPSATNRDYTYLDHIYTKDDPRTYELVRSWRKVLDDYSNANNEDEKVMMTEAYTSLENTTKFYEYGSHIPFNFKLITDVNHNSSAADFKRIIEAWMAHTPSNGSANWVLGNHDRNRTASRYPKREFQMTMLPMILPGVAVTYYGEEIGMVDKSDISWEDTQDPQACNAGKDKYRSRSRDPCRTPFQWDNSKNAGFSGANRTWLPVHENYKIVNLQNRKNTTQQSLYKVYRSLIQMRKSSHALQEGTLKMKVVKLKTEYCYNCEFLAISREVFGETITLFMSFSPVMTLPVNLNKHMTLYNNTYVEVDAYRTESTYQLKNQMILLTKHIYMKHDSISKTKETKMLRALCLCTFLLAIGLVHGEIKNKGWWKNAVFYQIYPRSFMDSGDDGVGDLKGITSKLEHFVDAGVRGIWLSPIYASPMVDFGYDISDFKAIHPEFGTMEDFEALVQKSKRLGLKVILDLVPNHTSDKHEWFQKYLAGEKKYKDYYIWRKGRKDDGVTPPNNWVSVFSGPAWTYNVTLKEWYFHQFEYRQPDLNYGNPEVRAEMEDVIRFWLRKGVDGFRIDAVPHLYERDDLPDEPRSSDPSATNRDYTYLDHVYTKDDPRTYELVRSWRKVLDDYSNANNEDEKVMMTEAYTSLENTTKYYEYGSHIPFNFKLITDVNQNSSASDFKRIIETWMAHTPSSGSANWVLGNHDRSRTASRYPKREFQMTMLPMILPGVAVTYYGEEIGMVDKSDISWEDTQDPQACNAGKDKYKSQSRDPNRTPFQWDSSNNAGFSKANRTWLPVHENYKLLNLEKQKNTVEQSLYKAYRSLIHLRNSSRALQKGELKMKVVGLPFCKNCEMLAISREVPGETVTLFMSFSPVITLLVNLKEHMTLYNNTYVEVDPYYPERHVPRYLHVIIPPWQGIVSKMESIYLRWLIIFDFKPEY</sequence>
<evidence type="ECO:0000256" key="1">
    <source>
        <dbReference type="ARBA" id="ARBA00001657"/>
    </source>
</evidence>
<reference evidence="8 9" key="1">
    <citation type="journal article" date="2024" name="Ann. Entomol. Soc. Am.">
        <title>Genomic analyses of the southern and eastern yellowjacket wasps (Hymenoptera: Vespidae) reveal evolutionary signatures of social life.</title>
        <authorList>
            <person name="Catto M.A."/>
            <person name="Caine P.B."/>
            <person name="Orr S.E."/>
            <person name="Hunt B.G."/>
            <person name="Goodisman M.A.D."/>
        </authorList>
    </citation>
    <scope>NUCLEOTIDE SEQUENCE [LARGE SCALE GENOMIC DNA]</scope>
    <source>
        <strain evidence="8">233</strain>
        <tissue evidence="8">Head and thorax</tissue>
    </source>
</reference>
<dbReference type="Proteomes" id="UP001607302">
    <property type="component" value="Unassembled WGS sequence"/>
</dbReference>
<evidence type="ECO:0000256" key="2">
    <source>
        <dbReference type="ARBA" id="ARBA00008061"/>
    </source>
</evidence>
<name>A0ABD2A2M6_VESSQ</name>
<dbReference type="GO" id="GO:0004558">
    <property type="term" value="F:alpha-1,4-glucosidase activity"/>
    <property type="evidence" value="ECO:0007669"/>
    <property type="project" value="UniProtKB-EC"/>
</dbReference>
<evidence type="ECO:0000256" key="4">
    <source>
        <dbReference type="ARBA" id="ARBA00023180"/>
    </source>
</evidence>
<feature type="compositionally biased region" description="Basic and acidic residues" evidence="6">
    <location>
        <begin position="1408"/>
        <end position="1420"/>
    </location>
</feature>
<dbReference type="PANTHER" id="PTHR10357">
    <property type="entry name" value="ALPHA-AMYLASE FAMILY MEMBER"/>
    <property type="match status" value="1"/>
</dbReference>
<feature type="region of interest" description="Disordered" evidence="6">
    <location>
        <begin position="938"/>
        <end position="971"/>
    </location>
</feature>
<keyword evidence="4" id="KW-0325">Glycoprotein</keyword>
<comment type="caution">
    <text evidence="8">The sequence shown here is derived from an EMBL/GenBank/DDBJ whole genome shotgun (WGS) entry which is preliminary data.</text>
</comment>
<keyword evidence="5" id="KW-0326">Glycosidase</keyword>
<dbReference type="SUPFAM" id="SSF51445">
    <property type="entry name" value="(Trans)glycosidases"/>
    <property type="match status" value="7"/>
</dbReference>
<evidence type="ECO:0000259" key="7">
    <source>
        <dbReference type="SMART" id="SM00642"/>
    </source>
</evidence>
<dbReference type="InterPro" id="IPR017853">
    <property type="entry name" value="GH"/>
</dbReference>
<feature type="compositionally biased region" description="Polar residues" evidence="6">
    <location>
        <begin position="3336"/>
        <end position="3345"/>
    </location>
</feature>
<keyword evidence="9" id="KW-1185">Reference proteome</keyword>
<feature type="domain" description="Glycosyl hydrolase family 13 catalytic" evidence="7">
    <location>
        <begin position="84"/>
        <end position="472"/>
    </location>
</feature>
<dbReference type="CDD" id="cd11328">
    <property type="entry name" value="AmyAc_maltase"/>
    <property type="match status" value="5"/>
</dbReference>
<evidence type="ECO:0000313" key="9">
    <source>
        <dbReference type="Proteomes" id="UP001607302"/>
    </source>
</evidence>
<evidence type="ECO:0000256" key="3">
    <source>
        <dbReference type="ARBA" id="ARBA00012741"/>
    </source>
</evidence>
<feature type="domain" description="Glycosyl hydrolase family 13 catalytic" evidence="7">
    <location>
        <begin position="591"/>
        <end position="961"/>
    </location>
</feature>
<dbReference type="InterPro" id="IPR045857">
    <property type="entry name" value="O16G_dom_2"/>
</dbReference>
<feature type="compositionally biased region" description="Basic and acidic residues" evidence="6">
    <location>
        <begin position="1668"/>
        <end position="1680"/>
    </location>
</feature>
<dbReference type="FunFam" id="3.90.400.10:FF:000001">
    <property type="entry name" value="Maltase A3, isoform A"/>
    <property type="match status" value="6"/>
</dbReference>